<reference evidence="2 3" key="1">
    <citation type="submission" date="2024-07" db="EMBL/GenBank/DDBJ databases">
        <title>Characterization of a bacterium isolated from hydrolysated instant sea cucumber by whole-genome sequencing and metabolomics.</title>
        <authorList>
            <person name="Luo X."/>
            <person name="Zhang Z."/>
            <person name="Zheng Z."/>
            <person name="Zhang W."/>
            <person name="Ming T."/>
            <person name="Jiao L."/>
            <person name="Su X."/>
            <person name="Kong F."/>
            <person name="Xu J."/>
        </authorList>
    </citation>
    <scope>NUCLEOTIDE SEQUENCE [LARGE SCALE GENOMIC DNA]</scope>
    <source>
        <strain evidence="2 3">XL-2024</strain>
    </source>
</reference>
<feature type="transmembrane region" description="Helical" evidence="1">
    <location>
        <begin position="84"/>
        <end position="106"/>
    </location>
</feature>
<protein>
    <submittedName>
        <fullName evidence="2">Uncharacterized protein</fullName>
    </submittedName>
</protein>
<keyword evidence="1" id="KW-1133">Transmembrane helix</keyword>
<keyword evidence="1" id="KW-0472">Membrane</keyword>
<evidence type="ECO:0000256" key="1">
    <source>
        <dbReference type="SAM" id="Phobius"/>
    </source>
</evidence>
<sequence>MKDKKNTLYFLLGVIFAGFSIYIGSSALSQYNRDEIWNYIIWCFKKQDFNIFLQLIFPFASGLIGGLASYYIGKADREYDSKKLNGKGSLYIWLGGLAGWLAVNLLNPSGTIGQVSVLGFIAGLSGVTYLKRNALVEAIEEKRMFGVEEIKEYFFDRFGDENDNEIEFNESDFAMAAEEHESIRKTIEEENKKFKFKHNSTDSNVIGDKKG</sequence>
<organism evidence="2 3">
    <name type="scientific">Lysinibacillus xylanilyticus</name>
    <dbReference type="NCBI Taxonomy" id="582475"/>
    <lineage>
        <taxon>Bacteria</taxon>
        <taxon>Bacillati</taxon>
        <taxon>Bacillota</taxon>
        <taxon>Bacilli</taxon>
        <taxon>Bacillales</taxon>
        <taxon>Bacillaceae</taxon>
        <taxon>Lysinibacillus</taxon>
    </lineage>
</organism>
<accession>A0ABV3W027</accession>
<gene>
    <name evidence="2" type="ORF">AB1300_15520</name>
</gene>
<dbReference type="RefSeq" id="WP_368637164.1">
    <property type="nucleotide sequence ID" value="NZ_JBFRHK010000009.1"/>
</dbReference>
<dbReference type="Proteomes" id="UP001558534">
    <property type="component" value="Unassembled WGS sequence"/>
</dbReference>
<keyword evidence="3" id="KW-1185">Reference proteome</keyword>
<name>A0ABV3W027_9BACI</name>
<feature type="transmembrane region" description="Helical" evidence="1">
    <location>
        <begin position="112"/>
        <end position="130"/>
    </location>
</feature>
<feature type="transmembrane region" description="Helical" evidence="1">
    <location>
        <begin position="7"/>
        <end position="31"/>
    </location>
</feature>
<comment type="caution">
    <text evidence="2">The sequence shown here is derived from an EMBL/GenBank/DDBJ whole genome shotgun (WGS) entry which is preliminary data.</text>
</comment>
<evidence type="ECO:0000313" key="2">
    <source>
        <dbReference type="EMBL" id="MEX3746532.1"/>
    </source>
</evidence>
<evidence type="ECO:0000313" key="3">
    <source>
        <dbReference type="Proteomes" id="UP001558534"/>
    </source>
</evidence>
<dbReference type="EMBL" id="JBFRHK010000009">
    <property type="protein sequence ID" value="MEX3746532.1"/>
    <property type="molecule type" value="Genomic_DNA"/>
</dbReference>
<proteinExistence type="predicted"/>
<keyword evidence="1" id="KW-0812">Transmembrane</keyword>
<feature type="transmembrane region" description="Helical" evidence="1">
    <location>
        <begin position="51"/>
        <end position="72"/>
    </location>
</feature>